<comment type="function">
    <text evidence="1 10">Produces ATP from ADP in the presence of a proton gradient across the membrane. The gamma chain is believed to be important in regulating ATPase activity and the flow of protons through the CF(0) complex.</text>
</comment>
<dbReference type="CDD" id="cd12151">
    <property type="entry name" value="F1-ATPase_gamma"/>
    <property type="match status" value="1"/>
</dbReference>
<keyword evidence="5 10" id="KW-0375">Hydrogen ion transport</keyword>
<keyword evidence="4 10" id="KW-0813">Transport</keyword>
<dbReference type="Gene3D" id="3.40.1380.10">
    <property type="match status" value="1"/>
</dbReference>
<dbReference type="GO" id="GO:0005524">
    <property type="term" value="F:ATP binding"/>
    <property type="evidence" value="ECO:0007669"/>
    <property type="project" value="UniProtKB-UniRule"/>
</dbReference>
<dbReference type="AlphaFoldDB" id="A0A2R4VZH2"/>
<dbReference type="GO" id="GO:0046933">
    <property type="term" value="F:proton-transporting ATP synthase activity, rotational mechanism"/>
    <property type="evidence" value="ECO:0007669"/>
    <property type="project" value="UniProtKB-UniRule"/>
</dbReference>
<evidence type="ECO:0000256" key="1">
    <source>
        <dbReference type="ARBA" id="ARBA00003456"/>
    </source>
</evidence>
<dbReference type="RefSeq" id="WP_108308772.1">
    <property type="nucleotide sequence ID" value="NZ_CP020921.1"/>
</dbReference>
<dbReference type="GO" id="GO:0005886">
    <property type="term" value="C:plasma membrane"/>
    <property type="evidence" value="ECO:0007669"/>
    <property type="project" value="UniProtKB-SubCell"/>
</dbReference>
<keyword evidence="9 10" id="KW-0066">ATP synthesis</keyword>
<dbReference type="HAMAP" id="MF_00815">
    <property type="entry name" value="ATP_synth_gamma_bact"/>
    <property type="match status" value="1"/>
</dbReference>
<gene>
    <name evidence="10" type="primary">atpG</name>
    <name evidence="11" type="ORF">TDSAC_0565</name>
</gene>
<evidence type="ECO:0000256" key="9">
    <source>
        <dbReference type="ARBA" id="ARBA00023310"/>
    </source>
</evidence>
<dbReference type="GO" id="GO:0042777">
    <property type="term" value="P:proton motive force-driven plasma membrane ATP synthesis"/>
    <property type="evidence" value="ECO:0007669"/>
    <property type="project" value="UniProtKB-UniRule"/>
</dbReference>
<dbReference type="Proteomes" id="UP000244792">
    <property type="component" value="Chromosome"/>
</dbReference>
<dbReference type="NCBIfam" id="TIGR01146">
    <property type="entry name" value="ATPsyn_F1gamma"/>
    <property type="match status" value="1"/>
</dbReference>
<reference evidence="11 12" key="1">
    <citation type="submission" date="2017-04" db="EMBL/GenBank/DDBJ databases">
        <title>Genomic insights into metabolism of Thermodesulfobium acidiphilum.</title>
        <authorList>
            <person name="Toshchakov S.V."/>
            <person name="Frolov E.N."/>
            <person name="Kublanov I.V."/>
            <person name="Samarov N.I."/>
            <person name="Novikov A."/>
            <person name="Lebedinsky A.V."/>
            <person name="Bonch-Osmolovskaya E.A."/>
            <person name="Chernyh N.A."/>
        </authorList>
    </citation>
    <scope>NUCLEOTIDE SEQUENCE [LARGE SCALE GENOMIC DNA]</scope>
    <source>
        <strain evidence="11 12">3127-1</strain>
    </source>
</reference>
<dbReference type="GO" id="GO:0045259">
    <property type="term" value="C:proton-transporting ATP synthase complex"/>
    <property type="evidence" value="ECO:0007669"/>
    <property type="project" value="UniProtKB-KW"/>
</dbReference>
<dbReference type="PRINTS" id="PR00126">
    <property type="entry name" value="ATPASEGAMMA"/>
</dbReference>
<accession>A0A2R4VZH2</accession>
<keyword evidence="7 10" id="KW-0472">Membrane</keyword>
<evidence type="ECO:0000256" key="6">
    <source>
        <dbReference type="ARBA" id="ARBA00023065"/>
    </source>
</evidence>
<dbReference type="Gene3D" id="1.10.287.80">
    <property type="entry name" value="ATP synthase, gamma subunit, helix hairpin domain"/>
    <property type="match status" value="1"/>
</dbReference>
<evidence type="ECO:0000256" key="2">
    <source>
        <dbReference type="ARBA" id="ARBA00004170"/>
    </source>
</evidence>
<evidence type="ECO:0000256" key="5">
    <source>
        <dbReference type="ARBA" id="ARBA00022781"/>
    </source>
</evidence>
<dbReference type="PANTHER" id="PTHR11693:SF22">
    <property type="entry name" value="ATP SYNTHASE SUBUNIT GAMMA, MITOCHONDRIAL"/>
    <property type="match status" value="1"/>
</dbReference>
<keyword evidence="12" id="KW-1185">Reference proteome</keyword>
<evidence type="ECO:0000256" key="4">
    <source>
        <dbReference type="ARBA" id="ARBA00022448"/>
    </source>
</evidence>
<evidence type="ECO:0000313" key="11">
    <source>
        <dbReference type="EMBL" id="AWB09939.1"/>
    </source>
</evidence>
<organism evidence="11 12">
    <name type="scientific">Thermodesulfobium acidiphilum</name>
    <dbReference type="NCBI Taxonomy" id="1794699"/>
    <lineage>
        <taxon>Bacteria</taxon>
        <taxon>Pseudomonadati</taxon>
        <taxon>Thermodesulfobiota</taxon>
        <taxon>Thermodesulfobiia</taxon>
        <taxon>Thermodesulfobiales</taxon>
        <taxon>Thermodesulfobiaceae</taxon>
        <taxon>Thermodesulfobium</taxon>
    </lineage>
</organism>
<evidence type="ECO:0000313" key="12">
    <source>
        <dbReference type="Proteomes" id="UP000244792"/>
    </source>
</evidence>
<comment type="subunit">
    <text evidence="10">F-type ATPases have 2 components, CF(1) - the catalytic core - and CF(0) - the membrane proton channel. CF(1) has five subunits: alpha(3), beta(3), gamma(1), delta(1), epsilon(1). CF(0) has three main subunits: a, b and c.</text>
</comment>
<dbReference type="KEGG" id="taci:TDSAC_0565"/>
<evidence type="ECO:0000256" key="3">
    <source>
        <dbReference type="ARBA" id="ARBA00007681"/>
    </source>
</evidence>
<name>A0A2R4VZH2_THEAF</name>
<protein>
    <recommendedName>
        <fullName evidence="10">ATP synthase gamma chain</fullName>
    </recommendedName>
    <alternativeName>
        <fullName evidence="10">ATP synthase F1 sector gamma subunit</fullName>
    </alternativeName>
    <alternativeName>
        <fullName evidence="10">F-ATPase gamma subunit</fullName>
    </alternativeName>
</protein>
<evidence type="ECO:0000256" key="7">
    <source>
        <dbReference type="ARBA" id="ARBA00023136"/>
    </source>
</evidence>
<comment type="subcellular location">
    <subcellularLocation>
        <location evidence="10">Cell membrane</location>
        <topology evidence="10">Peripheral membrane protein</topology>
    </subcellularLocation>
    <subcellularLocation>
        <location evidence="2">Membrane</location>
        <topology evidence="2">Peripheral membrane protein</topology>
    </subcellularLocation>
</comment>
<keyword evidence="10" id="KW-1003">Cell membrane</keyword>
<evidence type="ECO:0000256" key="8">
    <source>
        <dbReference type="ARBA" id="ARBA00023196"/>
    </source>
</evidence>
<dbReference type="Pfam" id="PF00231">
    <property type="entry name" value="ATP-synt"/>
    <property type="match status" value="1"/>
</dbReference>
<keyword evidence="8 10" id="KW-0139">CF(1)</keyword>
<comment type="similarity">
    <text evidence="3 10">Belongs to the ATPase gamma chain family.</text>
</comment>
<dbReference type="PANTHER" id="PTHR11693">
    <property type="entry name" value="ATP SYNTHASE GAMMA CHAIN"/>
    <property type="match status" value="1"/>
</dbReference>
<keyword evidence="6 10" id="KW-0406">Ion transport</keyword>
<evidence type="ECO:0000256" key="10">
    <source>
        <dbReference type="HAMAP-Rule" id="MF_00815"/>
    </source>
</evidence>
<sequence>MRPNDVKRKIKAVQNIQKITKAMKSVAAVKARKAEERVKRVKDYSREMFELTKRLSTEISGFQHPLLEKREVKTVGILVVTSDRGLCGSFNANILKETLKLYQKYKSEGKEVRLFAVGRKAKQFLERRFPVVIASFTKLPQPPTQAEASLIASEITKYFSDGTIDSLKVLYYNYKSMAKYTIVEEEVLPLIHVQEKSEPKATYIFEPEEDVVASYLLERGLMAEILRVILETAASEQAARMQAMSQASENAQDLIKQLTLAFNKARQAIITRELSEIVGTTTALGS</sequence>
<dbReference type="InterPro" id="IPR000131">
    <property type="entry name" value="ATP_synth_F1_gsu"/>
</dbReference>
<proteinExistence type="inferred from homology"/>
<dbReference type="SUPFAM" id="SSF52943">
    <property type="entry name" value="ATP synthase (F1-ATPase), gamma subunit"/>
    <property type="match status" value="1"/>
</dbReference>
<dbReference type="EMBL" id="CP020921">
    <property type="protein sequence ID" value="AWB09939.1"/>
    <property type="molecule type" value="Genomic_DNA"/>
</dbReference>
<dbReference type="InterPro" id="IPR035968">
    <property type="entry name" value="ATP_synth_F1_ATPase_gsu"/>
</dbReference>
<dbReference type="OrthoDB" id="9812769at2"/>